<dbReference type="Pfam" id="PF06568">
    <property type="entry name" value="YjiS-like"/>
    <property type="match status" value="1"/>
</dbReference>
<reference evidence="2 3" key="1">
    <citation type="submission" date="2020-03" db="EMBL/GenBank/DDBJ databases">
        <title>Roseomonas selenitidurans sp. nov. isolated from urban soil.</title>
        <authorList>
            <person name="Liu H."/>
        </authorList>
    </citation>
    <scope>NUCLEOTIDE SEQUENCE [LARGE SCALE GENOMIC DNA]</scope>
    <source>
        <strain evidence="2 3">BU-1</strain>
    </source>
</reference>
<evidence type="ECO:0000313" key="3">
    <source>
        <dbReference type="Proteomes" id="UP000787635"/>
    </source>
</evidence>
<dbReference type="RefSeq" id="WP_168029691.1">
    <property type="nucleotide sequence ID" value="NZ_JAAVNE010000012.1"/>
</dbReference>
<keyword evidence="3" id="KW-1185">Reference proteome</keyword>
<dbReference type="InterPro" id="IPR009506">
    <property type="entry name" value="YjiS-like"/>
</dbReference>
<evidence type="ECO:0000259" key="1">
    <source>
        <dbReference type="Pfam" id="PF06568"/>
    </source>
</evidence>
<accession>A0ABX1E353</accession>
<feature type="domain" description="YjiS-like" evidence="1">
    <location>
        <begin position="35"/>
        <end position="70"/>
    </location>
</feature>
<dbReference type="Proteomes" id="UP000787635">
    <property type="component" value="Unassembled WGS sequence"/>
</dbReference>
<proteinExistence type="predicted"/>
<name>A0ABX1E353_9PROT</name>
<evidence type="ECO:0000313" key="2">
    <source>
        <dbReference type="EMBL" id="NKC31110.1"/>
    </source>
</evidence>
<comment type="caution">
    <text evidence="2">The sequence shown here is derived from an EMBL/GenBank/DDBJ whole genome shotgun (WGS) entry which is preliminary data.</text>
</comment>
<gene>
    <name evidence="2" type="ORF">HEQ75_09590</name>
</gene>
<protein>
    <submittedName>
        <fullName evidence="2">DUF1127 domain-containing protein</fullName>
    </submittedName>
</protein>
<organism evidence="2 3">
    <name type="scientific">Falsiroseomonas selenitidurans</name>
    <dbReference type="NCBI Taxonomy" id="2716335"/>
    <lineage>
        <taxon>Bacteria</taxon>
        <taxon>Pseudomonadati</taxon>
        <taxon>Pseudomonadota</taxon>
        <taxon>Alphaproteobacteria</taxon>
        <taxon>Acetobacterales</taxon>
        <taxon>Roseomonadaceae</taxon>
        <taxon>Falsiroseomonas</taxon>
    </lineage>
</organism>
<dbReference type="EMBL" id="JAAVNE010000012">
    <property type="protein sequence ID" value="NKC31110.1"/>
    <property type="molecule type" value="Genomic_DNA"/>
</dbReference>
<sequence length="80" mass="9133">MHIPHPRSLSATPDLISSIQSRRPDAALPRLARQLWSWVVRHQRARIAEAELAARSDHLLADIGVRRSELARAARRGRRE</sequence>